<evidence type="ECO:0008006" key="9">
    <source>
        <dbReference type="Google" id="ProtNLM"/>
    </source>
</evidence>
<keyword evidence="2" id="KW-0813">Transport</keyword>
<reference evidence="7 8" key="1">
    <citation type="submission" date="2024-04" db="EMBL/GenBank/DDBJ databases">
        <title>Tritrichomonas musculus Genome.</title>
        <authorList>
            <person name="Alves-Ferreira E."/>
            <person name="Grigg M."/>
            <person name="Lorenzi H."/>
            <person name="Galac M."/>
        </authorList>
    </citation>
    <scope>NUCLEOTIDE SEQUENCE [LARGE SCALE GENOMIC DNA]</scope>
    <source>
        <strain evidence="7 8">EAF2021</strain>
    </source>
</reference>
<comment type="subcellular location">
    <subcellularLocation>
        <location evidence="1">Membrane</location>
        <topology evidence="1">Multi-pass membrane protein</topology>
    </subcellularLocation>
</comment>
<dbReference type="SUPFAM" id="SSF103473">
    <property type="entry name" value="MFS general substrate transporter"/>
    <property type="match status" value="1"/>
</dbReference>
<feature type="transmembrane region" description="Helical" evidence="6">
    <location>
        <begin position="246"/>
        <end position="263"/>
    </location>
</feature>
<evidence type="ECO:0000256" key="5">
    <source>
        <dbReference type="ARBA" id="ARBA00023136"/>
    </source>
</evidence>
<dbReference type="InterPro" id="IPR011701">
    <property type="entry name" value="MFS"/>
</dbReference>
<evidence type="ECO:0000256" key="4">
    <source>
        <dbReference type="ARBA" id="ARBA00022989"/>
    </source>
</evidence>
<keyword evidence="4 6" id="KW-1133">Transmembrane helix</keyword>
<feature type="transmembrane region" description="Helical" evidence="6">
    <location>
        <begin position="325"/>
        <end position="344"/>
    </location>
</feature>
<keyword evidence="5 6" id="KW-0472">Membrane</keyword>
<proteinExistence type="predicted"/>
<feature type="transmembrane region" description="Helical" evidence="6">
    <location>
        <begin position="124"/>
        <end position="142"/>
    </location>
</feature>
<evidence type="ECO:0000256" key="3">
    <source>
        <dbReference type="ARBA" id="ARBA00022692"/>
    </source>
</evidence>
<protein>
    <recommendedName>
        <fullName evidence="9">Major facilitator superfamily transporter</fullName>
    </recommendedName>
</protein>
<feature type="transmembrane region" description="Helical" evidence="6">
    <location>
        <begin position="61"/>
        <end position="81"/>
    </location>
</feature>
<organism evidence="7 8">
    <name type="scientific">Tritrichomonas musculus</name>
    <dbReference type="NCBI Taxonomy" id="1915356"/>
    <lineage>
        <taxon>Eukaryota</taxon>
        <taxon>Metamonada</taxon>
        <taxon>Parabasalia</taxon>
        <taxon>Tritrichomonadida</taxon>
        <taxon>Tritrichomonadidae</taxon>
        <taxon>Tritrichomonas</taxon>
    </lineage>
</organism>
<dbReference type="InterPro" id="IPR036259">
    <property type="entry name" value="MFS_trans_sf"/>
</dbReference>
<feature type="transmembrane region" description="Helical" evidence="6">
    <location>
        <begin position="194"/>
        <end position="217"/>
    </location>
</feature>
<feature type="transmembrane region" description="Helical" evidence="6">
    <location>
        <begin position="93"/>
        <end position="112"/>
    </location>
</feature>
<keyword evidence="8" id="KW-1185">Reference proteome</keyword>
<evidence type="ECO:0000313" key="8">
    <source>
        <dbReference type="Proteomes" id="UP001470230"/>
    </source>
</evidence>
<gene>
    <name evidence="7" type="ORF">M9Y10_040231</name>
</gene>
<dbReference type="Proteomes" id="UP001470230">
    <property type="component" value="Unassembled WGS sequence"/>
</dbReference>
<dbReference type="EMBL" id="JAPFFF010000071">
    <property type="protein sequence ID" value="KAK8836031.1"/>
    <property type="molecule type" value="Genomic_DNA"/>
</dbReference>
<feature type="transmembrane region" description="Helical" evidence="6">
    <location>
        <begin position="163"/>
        <end position="182"/>
    </location>
</feature>
<dbReference type="PANTHER" id="PTHR19432">
    <property type="entry name" value="SUGAR TRANSPORTER"/>
    <property type="match status" value="1"/>
</dbReference>
<name>A0ABR2GQU1_9EUKA</name>
<feature type="transmembrane region" description="Helical" evidence="6">
    <location>
        <begin position="420"/>
        <end position="438"/>
    </location>
</feature>
<feature type="transmembrane region" description="Helical" evidence="6">
    <location>
        <begin position="350"/>
        <end position="376"/>
    </location>
</feature>
<dbReference type="PANTHER" id="PTHR19432:SF26">
    <property type="entry name" value="MAJOR FACILITATOR SUPERFAMILY (MFS) PROFILE DOMAIN-CONTAINING PROTEIN"/>
    <property type="match status" value="1"/>
</dbReference>
<sequence length="459" mass="50836">MIDDPEPNDWVPLHKRGKLPFGLIMAIACGNLVPGLMYNIIFALLSPTCSVLNLKSIVEQMLLLAGSLIGFLLAPLLGVLSDGLMLKFGRRRIFVIVGTFLAIVALMLLSFYDKIGETCKDAFLGKRVIFIVSIILAFISVNTIQSPARVLSSDVTPSKQQSLMANICQFYNGIAPIISNILGGKQVTVKGLEYTQFLLIISVSISFVAMVICCIFAREEPLKVKPRRINPFKQIYLAFKKMPKPFTRVILPFLFANMAVYQFQIKFTDFMGKDIYQMHANDYDDKSIYQDGVSFAMLCLVVNNACQLVYSFINAKTIEFIGMRWTMLAGNIIMTGSLISFIWVKQKYVYYALAGLIGISQVIFTAIPYATVSIVIPTEELGNNLGILNCFCVIGQQVSNWGMGCFVDAITSNRRSSKKIGYSAAFAALAAISSIWMLEPKPCSESTTQTIDKSEPSTL</sequence>
<evidence type="ECO:0000256" key="6">
    <source>
        <dbReference type="SAM" id="Phobius"/>
    </source>
</evidence>
<dbReference type="Pfam" id="PF07690">
    <property type="entry name" value="MFS_1"/>
    <property type="match status" value="1"/>
</dbReference>
<evidence type="ECO:0000256" key="2">
    <source>
        <dbReference type="ARBA" id="ARBA00022448"/>
    </source>
</evidence>
<accession>A0ABR2GQU1</accession>
<evidence type="ECO:0000256" key="1">
    <source>
        <dbReference type="ARBA" id="ARBA00004141"/>
    </source>
</evidence>
<evidence type="ECO:0000313" key="7">
    <source>
        <dbReference type="EMBL" id="KAK8836031.1"/>
    </source>
</evidence>
<dbReference type="Gene3D" id="1.20.1250.20">
    <property type="entry name" value="MFS general substrate transporter like domains"/>
    <property type="match status" value="1"/>
</dbReference>
<keyword evidence="3 6" id="KW-0812">Transmembrane</keyword>
<comment type="caution">
    <text evidence="7">The sequence shown here is derived from an EMBL/GenBank/DDBJ whole genome shotgun (WGS) entry which is preliminary data.</text>
</comment>
<feature type="transmembrane region" description="Helical" evidence="6">
    <location>
        <begin position="21"/>
        <end position="41"/>
    </location>
</feature>